<protein>
    <submittedName>
        <fullName evidence="1">Uncharacterized protein</fullName>
    </submittedName>
</protein>
<gene>
    <name evidence="1" type="ORF">E2562_024220</name>
</gene>
<comment type="caution">
    <text evidence="1">The sequence shown here is derived from an EMBL/GenBank/DDBJ whole genome shotgun (WGS) entry which is preliminary data.</text>
</comment>
<organism evidence="1 2">
    <name type="scientific">Oryza meyeriana var. granulata</name>
    <dbReference type="NCBI Taxonomy" id="110450"/>
    <lineage>
        <taxon>Eukaryota</taxon>
        <taxon>Viridiplantae</taxon>
        <taxon>Streptophyta</taxon>
        <taxon>Embryophyta</taxon>
        <taxon>Tracheophyta</taxon>
        <taxon>Spermatophyta</taxon>
        <taxon>Magnoliopsida</taxon>
        <taxon>Liliopsida</taxon>
        <taxon>Poales</taxon>
        <taxon>Poaceae</taxon>
        <taxon>BOP clade</taxon>
        <taxon>Oryzoideae</taxon>
        <taxon>Oryzeae</taxon>
        <taxon>Oryzinae</taxon>
        <taxon>Oryza</taxon>
        <taxon>Oryza meyeriana</taxon>
    </lineage>
</organism>
<name>A0A6G1BZ37_9ORYZ</name>
<keyword evidence="2" id="KW-1185">Reference proteome</keyword>
<reference evidence="1 2" key="1">
    <citation type="submission" date="2019-11" db="EMBL/GenBank/DDBJ databases">
        <title>Whole genome sequence of Oryza granulata.</title>
        <authorList>
            <person name="Li W."/>
        </authorList>
    </citation>
    <scope>NUCLEOTIDE SEQUENCE [LARGE SCALE GENOMIC DNA]</scope>
    <source>
        <strain evidence="2">cv. Menghai</strain>
        <tissue evidence="1">Leaf</tissue>
    </source>
</reference>
<sequence length="75" mass="7892">MGFAIKDAAAMRHRSAIGVVAATRHRSAVENAAPNRSATWATAMVVEAGKRVKAPLRKELAAACCCRPCCLQVAV</sequence>
<accession>A0A6G1BZ37</accession>
<evidence type="ECO:0000313" key="2">
    <source>
        <dbReference type="Proteomes" id="UP000479710"/>
    </source>
</evidence>
<dbReference type="Proteomes" id="UP000479710">
    <property type="component" value="Unassembled WGS sequence"/>
</dbReference>
<dbReference type="AlphaFoldDB" id="A0A6G1BZ37"/>
<dbReference type="EMBL" id="SPHZ02000011">
    <property type="protein sequence ID" value="KAF0893408.1"/>
    <property type="molecule type" value="Genomic_DNA"/>
</dbReference>
<proteinExistence type="predicted"/>
<evidence type="ECO:0000313" key="1">
    <source>
        <dbReference type="EMBL" id="KAF0893408.1"/>
    </source>
</evidence>